<dbReference type="AlphaFoldDB" id="A0A9Q3W2X3"/>
<dbReference type="EMBL" id="JAJVKT010000001">
    <property type="protein sequence ID" value="MCE7507128.1"/>
    <property type="molecule type" value="Genomic_DNA"/>
</dbReference>
<comment type="caution">
    <text evidence="1">The sequence shown here is derived from an EMBL/GenBank/DDBJ whole genome shotgun (WGS) entry which is preliminary data.</text>
</comment>
<name>A0A9Q3W2X3_9GAMM</name>
<evidence type="ECO:0000313" key="1">
    <source>
        <dbReference type="EMBL" id="MCE7507128.1"/>
    </source>
</evidence>
<organism evidence="1 2">
    <name type="scientific">Alloalcanivorax xenomutans</name>
    <dbReference type="NCBI Taxonomy" id="1094342"/>
    <lineage>
        <taxon>Bacteria</taxon>
        <taxon>Pseudomonadati</taxon>
        <taxon>Pseudomonadota</taxon>
        <taxon>Gammaproteobacteria</taxon>
        <taxon>Oceanospirillales</taxon>
        <taxon>Alcanivoracaceae</taxon>
        <taxon>Alloalcanivorax</taxon>
    </lineage>
</organism>
<evidence type="ECO:0000313" key="2">
    <source>
        <dbReference type="Proteomes" id="UP001107961"/>
    </source>
</evidence>
<gene>
    <name evidence="1" type="ORF">LZG35_00660</name>
</gene>
<protein>
    <submittedName>
        <fullName evidence="1">Uncharacterized protein</fullName>
    </submittedName>
</protein>
<dbReference type="RefSeq" id="WP_158549017.1">
    <property type="nucleotide sequence ID" value="NZ_CP169221.1"/>
</dbReference>
<accession>A0A9Q3W2X3</accession>
<keyword evidence="2" id="KW-1185">Reference proteome</keyword>
<dbReference type="Proteomes" id="UP001107961">
    <property type="component" value="Unassembled WGS sequence"/>
</dbReference>
<proteinExistence type="predicted"/>
<reference evidence="1" key="1">
    <citation type="submission" date="2022-01" db="EMBL/GenBank/DDBJ databases">
        <authorList>
            <person name="Karlyshev A.V."/>
            <person name="Jaspars M."/>
        </authorList>
    </citation>
    <scope>NUCLEOTIDE SEQUENCE</scope>
    <source>
        <strain evidence="1">AGSA3-2</strain>
    </source>
</reference>
<sequence>MNHTKEAAFPNLFISGNIAGRSGDVFLSRFCCFRQFVTGFSLSFMNPACIRGLGTVEQGRDVTEGHKLADKIAVIGKE</sequence>